<sequence>MGNHSNNPLANTHPYWGRPLAYYHDSVYESGALFLEQKRVLGVSSIVALRTKARSGIRKICDLGERRGAVPPGYTKVITLSVLESISKLAFFPKVLMDFAHPALVTGCIKLMETVQKSGRITPFNYEYGYLCFRILTIATCVCLLDRSKLLTIATSNMISEPLVDPTILLFQHVDRTVQIQINSEEQSQVDINQGHRIDPPLNIAELPSLLKILYDDRKAFSMAIMPKHSLGLAGIMFLLGQCLSNEVRTTHTTVETYCEVLWRYSNACAWDKVATQRLTNRYREQAKSTWKPTFVDLEDCVTILRAANIALSPDDKRIPGPFNISAIPVLVGFATPFIEPGAEEFLPPFLDATIATMWNGLVGGQQSVDNFVDSVRDIFYHISKILTYIARMFSFTDPIHKQVIETCFRHDLFELTARLILMISPRSGNLYFFGDAHNFFTKFGKLVPREDLQDAFGSYFPEWIKFADYFFSCLSIDGISKEDHYFFTSAVRCWNAIGLAIGCGGETIVATLHYCGYGLDARPRWRVPSPAMPRFSLGF</sequence>
<evidence type="ECO:0000313" key="1">
    <source>
        <dbReference type="EMBL" id="CAE6475568.1"/>
    </source>
</evidence>
<organism evidence="1 2">
    <name type="scientific">Rhizoctonia solani</name>
    <dbReference type="NCBI Taxonomy" id="456999"/>
    <lineage>
        <taxon>Eukaryota</taxon>
        <taxon>Fungi</taxon>
        <taxon>Dikarya</taxon>
        <taxon>Basidiomycota</taxon>
        <taxon>Agaricomycotina</taxon>
        <taxon>Agaricomycetes</taxon>
        <taxon>Cantharellales</taxon>
        <taxon>Ceratobasidiaceae</taxon>
        <taxon>Rhizoctonia</taxon>
    </lineage>
</organism>
<dbReference type="EMBL" id="CAJMWS010001211">
    <property type="protein sequence ID" value="CAE6475568.1"/>
    <property type="molecule type" value="Genomic_DNA"/>
</dbReference>
<evidence type="ECO:0000313" key="2">
    <source>
        <dbReference type="Proteomes" id="UP000663846"/>
    </source>
</evidence>
<name>A0A8H3CA57_9AGAM</name>
<accession>A0A8H3CA57</accession>
<reference evidence="1" key="1">
    <citation type="submission" date="2021-01" db="EMBL/GenBank/DDBJ databases">
        <authorList>
            <person name="Kaushik A."/>
        </authorList>
    </citation>
    <scope>NUCLEOTIDE SEQUENCE</scope>
    <source>
        <strain evidence="1">AG1-1C</strain>
    </source>
</reference>
<dbReference type="AlphaFoldDB" id="A0A8H3CA57"/>
<gene>
    <name evidence="1" type="ORF">RDB_LOCUS183987</name>
</gene>
<proteinExistence type="predicted"/>
<protein>
    <submittedName>
        <fullName evidence="1">Uncharacterized protein</fullName>
    </submittedName>
</protein>
<dbReference type="Proteomes" id="UP000663846">
    <property type="component" value="Unassembled WGS sequence"/>
</dbReference>
<comment type="caution">
    <text evidence="1">The sequence shown here is derived from an EMBL/GenBank/DDBJ whole genome shotgun (WGS) entry which is preliminary data.</text>
</comment>